<dbReference type="InterPro" id="IPR025358">
    <property type="entry name" value="DUF4262"/>
</dbReference>
<dbReference type="Proteomes" id="UP000239485">
    <property type="component" value="Unassembled WGS sequence"/>
</dbReference>
<keyword evidence="2" id="KW-1185">Reference proteome</keyword>
<reference evidence="1 2" key="1">
    <citation type="submission" date="2018-02" db="EMBL/GenBank/DDBJ databases">
        <title>Genomic Encyclopedia of Archaeal and Bacterial Type Strains, Phase II (KMG-II): from individual species to whole genera.</title>
        <authorList>
            <person name="Goeker M."/>
        </authorList>
    </citation>
    <scope>NUCLEOTIDE SEQUENCE [LARGE SCALE GENOMIC DNA]</scope>
    <source>
        <strain evidence="1 2">DSM 22857</strain>
    </source>
</reference>
<accession>A0A2S6IDE3</accession>
<dbReference type="OrthoDB" id="511192at2"/>
<dbReference type="AlphaFoldDB" id="A0A2S6IDE3"/>
<name>A0A2S6IDE3_9ACTN</name>
<organism evidence="1 2">
    <name type="scientific">Kineococcus xinjiangensis</name>
    <dbReference type="NCBI Taxonomy" id="512762"/>
    <lineage>
        <taxon>Bacteria</taxon>
        <taxon>Bacillati</taxon>
        <taxon>Actinomycetota</taxon>
        <taxon>Actinomycetes</taxon>
        <taxon>Kineosporiales</taxon>
        <taxon>Kineosporiaceae</taxon>
        <taxon>Kineococcus</taxon>
    </lineage>
</organism>
<dbReference type="Pfam" id="PF14081">
    <property type="entry name" value="DUF4262"/>
    <property type="match status" value="1"/>
</dbReference>
<dbReference type="RefSeq" id="WP_104435109.1">
    <property type="nucleotide sequence ID" value="NZ_PTJD01000016.1"/>
</dbReference>
<comment type="caution">
    <text evidence="1">The sequence shown here is derived from an EMBL/GenBank/DDBJ whole genome shotgun (WGS) entry which is preliminary data.</text>
</comment>
<sequence length="280" mass="30132">MLSRIVQRLRRGRAAGSGCSCDCSGAEEWRRIIADHGWMVMAVPEGEGAPGFSHTVGLTERRLPEVIVYGLAPDVALQLLNDVAGRMAAGEEFADGQPIAGLLRGDHVLSLHDAIRLTDPLGAAFQLYGEEDVRVRQLAVPDREGRPPWDPRYAVPHLQPVLFDPPATGTFDPPATGRTCADGDHDLGDLDLDPHLGVLATGWVADGALPVLGVQHHDDGDWSFTDQVHDVDVEPARILCLHHLLDRDPSLAALMASLGAGWTAHRHALAAEWEVRPAGA</sequence>
<gene>
    <name evidence="1" type="ORF">CLV92_11655</name>
</gene>
<protein>
    <submittedName>
        <fullName evidence="1">Uncharacterized protein DUF4262</fullName>
    </submittedName>
</protein>
<evidence type="ECO:0000313" key="1">
    <source>
        <dbReference type="EMBL" id="PPK92193.1"/>
    </source>
</evidence>
<evidence type="ECO:0000313" key="2">
    <source>
        <dbReference type="Proteomes" id="UP000239485"/>
    </source>
</evidence>
<proteinExistence type="predicted"/>
<dbReference type="EMBL" id="PTJD01000016">
    <property type="protein sequence ID" value="PPK92193.1"/>
    <property type="molecule type" value="Genomic_DNA"/>
</dbReference>